<dbReference type="Proteomes" id="UP000277580">
    <property type="component" value="Unassembled WGS sequence"/>
</dbReference>
<gene>
    <name evidence="4" type="ORF">P167DRAFT_549536</name>
</gene>
<evidence type="ECO:0000313" key="5">
    <source>
        <dbReference type="Proteomes" id="UP000277580"/>
    </source>
</evidence>
<dbReference type="EMBL" id="ML119177">
    <property type="protein sequence ID" value="RPB07653.1"/>
    <property type="molecule type" value="Genomic_DNA"/>
</dbReference>
<comment type="cofactor">
    <cofactor evidence="1">
        <name>a divalent metal cation</name>
        <dbReference type="ChEBI" id="CHEBI:60240"/>
    </cofactor>
</comment>
<dbReference type="Pfam" id="PF13359">
    <property type="entry name" value="DDE_Tnp_4"/>
    <property type="match status" value="1"/>
</dbReference>
<feature type="domain" description="DDE Tnp4" evidence="3">
    <location>
        <begin position="182"/>
        <end position="307"/>
    </location>
</feature>
<keyword evidence="2" id="KW-0479">Metal-binding</keyword>
<protein>
    <recommendedName>
        <fullName evidence="3">DDE Tnp4 domain-containing protein</fullName>
    </recommendedName>
</protein>
<dbReference type="AlphaFoldDB" id="A0A3N4KAY6"/>
<dbReference type="GO" id="GO:0046872">
    <property type="term" value="F:metal ion binding"/>
    <property type="evidence" value="ECO:0007669"/>
    <property type="project" value="UniProtKB-KW"/>
</dbReference>
<accession>A0A3N4KAY6</accession>
<dbReference type="InterPro" id="IPR027806">
    <property type="entry name" value="HARBI1_dom"/>
</dbReference>
<dbReference type="OrthoDB" id="5289248at2759"/>
<keyword evidence="5" id="KW-1185">Reference proteome</keyword>
<dbReference type="STRING" id="1392247.A0A3N4KAY6"/>
<evidence type="ECO:0000313" key="4">
    <source>
        <dbReference type="EMBL" id="RPB07653.1"/>
    </source>
</evidence>
<proteinExistence type="predicted"/>
<dbReference type="InParanoid" id="A0A3N4KAY6"/>
<evidence type="ECO:0000259" key="3">
    <source>
        <dbReference type="Pfam" id="PF13359"/>
    </source>
</evidence>
<name>A0A3N4KAY6_9PEZI</name>
<reference evidence="4 5" key="1">
    <citation type="journal article" date="2018" name="Nat. Ecol. Evol.">
        <title>Pezizomycetes genomes reveal the molecular basis of ectomycorrhizal truffle lifestyle.</title>
        <authorList>
            <person name="Murat C."/>
            <person name="Payen T."/>
            <person name="Noel B."/>
            <person name="Kuo A."/>
            <person name="Morin E."/>
            <person name="Chen J."/>
            <person name="Kohler A."/>
            <person name="Krizsan K."/>
            <person name="Balestrini R."/>
            <person name="Da Silva C."/>
            <person name="Montanini B."/>
            <person name="Hainaut M."/>
            <person name="Levati E."/>
            <person name="Barry K.W."/>
            <person name="Belfiori B."/>
            <person name="Cichocki N."/>
            <person name="Clum A."/>
            <person name="Dockter R.B."/>
            <person name="Fauchery L."/>
            <person name="Guy J."/>
            <person name="Iotti M."/>
            <person name="Le Tacon F."/>
            <person name="Lindquist E.A."/>
            <person name="Lipzen A."/>
            <person name="Malagnac F."/>
            <person name="Mello A."/>
            <person name="Molinier V."/>
            <person name="Miyauchi S."/>
            <person name="Poulain J."/>
            <person name="Riccioni C."/>
            <person name="Rubini A."/>
            <person name="Sitrit Y."/>
            <person name="Splivallo R."/>
            <person name="Traeger S."/>
            <person name="Wang M."/>
            <person name="Zifcakova L."/>
            <person name="Wipf D."/>
            <person name="Zambonelli A."/>
            <person name="Paolocci F."/>
            <person name="Nowrousian M."/>
            <person name="Ottonello S."/>
            <person name="Baldrian P."/>
            <person name="Spatafora J.W."/>
            <person name="Henrissat B."/>
            <person name="Nagy L.G."/>
            <person name="Aury J.M."/>
            <person name="Wincker P."/>
            <person name="Grigoriev I.V."/>
            <person name="Bonfante P."/>
            <person name="Martin F.M."/>
        </authorList>
    </citation>
    <scope>NUCLEOTIDE SEQUENCE [LARGE SCALE GENOMIC DNA]</scope>
    <source>
        <strain evidence="4 5">CCBAS932</strain>
    </source>
</reference>
<sequence length="352" mass="40867">MSNPPQNNPSEETRAFLARQPPGAVFQCMLDIFRFYDIGDRMPRGKLNFSTLTDEEYVHFTRFTSGNIRTITILLEMPEKIIGPTGLEFTREEAFFFLCARLAWPTRMKTLEFTFGYDIVLISEAMNWALQHIVDHWDFLLDDFESGHLSEDRLALFASKIHAKGSPLDKCWGFIDFTIRRACPQAEWEREEYRRNMHLKNYKYQAVKSPDGLIYHLFGPEDGSPRTLLRESHLLDHCEDNAPSYYMYGNSDYSITENLITAYGSLNITEDQKMFNRAMRSCHECVEWGFADVLRLWTALDFKTTQQLFGDVDVGSHYRVAVLLTNFHICLYGSSTSTFFDCDPPTLEEYLG</sequence>
<evidence type="ECO:0000256" key="1">
    <source>
        <dbReference type="ARBA" id="ARBA00001968"/>
    </source>
</evidence>
<organism evidence="4 5">
    <name type="scientific">Morchella conica CCBAS932</name>
    <dbReference type="NCBI Taxonomy" id="1392247"/>
    <lineage>
        <taxon>Eukaryota</taxon>
        <taxon>Fungi</taxon>
        <taxon>Dikarya</taxon>
        <taxon>Ascomycota</taxon>
        <taxon>Pezizomycotina</taxon>
        <taxon>Pezizomycetes</taxon>
        <taxon>Pezizales</taxon>
        <taxon>Morchellaceae</taxon>
        <taxon>Morchella</taxon>
    </lineage>
</organism>
<evidence type="ECO:0000256" key="2">
    <source>
        <dbReference type="ARBA" id="ARBA00022723"/>
    </source>
</evidence>